<feature type="non-terminal residue" evidence="2">
    <location>
        <position position="133"/>
    </location>
</feature>
<keyword evidence="1" id="KW-0812">Transmembrane</keyword>
<evidence type="ECO:0000313" key="2">
    <source>
        <dbReference type="EMBL" id="MFD0855095.1"/>
    </source>
</evidence>
<keyword evidence="1" id="KW-0472">Membrane</keyword>
<evidence type="ECO:0000313" key="3">
    <source>
        <dbReference type="Proteomes" id="UP001597083"/>
    </source>
</evidence>
<keyword evidence="1" id="KW-1133">Transmembrane helix</keyword>
<gene>
    <name evidence="2" type="ORF">ACFQ07_22835</name>
</gene>
<organism evidence="2 3">
    <name type="scientific">Actinomadura adrarensis</name>
    <dbReference type="NCBI Taxonomy" id="1819600"/>
    <lineage>
        <taxon>Bacteria</taxon>
        <taxon>Bacillati</taxon>
        <taxon>Actinomycetota</taxon>
        <taxon>Actinomycetes</taxon>
        <taxon>Streptosporangiales</taxon>
        <taxon>Thermomonosporaceae</taxon>
        <taxon>Actinomadura</taxon>
    </lineage>
</organism>
<sequence>MTGRIPSLLALPGPLAVTMPALRRIAGPVAVLVVWQILALTVFAGRHTVPTPTSVLSRAIDDWSFVLPNLTQTFSEAAWGFVWGNLAAIVLAAVFIVVRPVERIFFRPVVAFYCLPLVAVAPALSAALEQGQP</sequence>
<feature type="transmembrane region" description="Helical" evidence="1">
    <location>
        <begin position="110"/>
        <end position="128"/>
    </location>
</feature>
<reference evidence="3" key="1">
    <citation type="journal article" date="2019" name="Int. J. Syst. Evol. Microbiol.">
        <title>The Global Catalogue of Microorganisms (GCM) 10K type strain sequencing project: providing services to taxonomists for standard genome sequencing and annotation.</title>
        <authorList>
            <consortium name="The Broad Institute Genomics Platform"/>
            <consortium name="The Broad Institute Genome Sequencing Center for Infectious Disease"/>
            <person name="Wu L."/>
            <person name="Ma J."/>
        </authorList>
    </citation>
    <scope>NUCLEOTIDE SEQUENCE [LARGE SCALE GENOMIC DNA]</scope>
    <source>
        <strain evidence="3">JCM 31696</strain>
    </source>
</reference>
<proteinExistence type="predicted"/>
<protein>
    <submittedName>
        <fullName evidence="2">ABC transporter permease</fullName>
    </submittedName>
</protein>
<accession>A0ABW3CKN9</accession>
<feature type="transmembrane region" description="Helical" evidence="1">
    <location>
        <begin position="25"/>
        <end position="44"/>
    </location>
</feature>
<name>A0ABW3CKN9_9ACTN</name>
<dbReference type="EMBL" id="JBHTIR010003369">
    <property type="protein sequence ID" value="MFD0855095.1"/>
    <property type="molecule type" value="Genomic_DNA"/>
</dbReference>
<dbReference type="Proteomes" id="UP001597083">
    <property type="component" value="Unassembled WGS sequence"/>
</dbReference>
<comment type="caution">
    <text evidence="2">The sequence shown here is derived from an EMBL/GenBank/DDBJ whole genome shotgun (WGS) entry which is preliminary data.</text>
</comment>
<keyword evidence="3" id="KW-1185">Reference proteome</keyword>
<feature type="transmembrane region" description="Helical" evidence="1">
    <location>
        <begin position="77"/>
        <end position="98"/>
    </location>
</feature>
<evidence type="ECO:0000256" key="1">
    <source>
        <dbReference type="SAM" id="Phobius"/>
    </source>
</evidence>